<dbReference type="GeneID" id="78287095"/>
<evidence type="ECO:0000256" key="3">
    <source>
        <dbReference type="ARBA" id="ARBA00022491"/>
    </source>
</evidence>
<keyword evidence="4 14" id="KW-0597">Phosphoprotein</keyword>
<accession>A0A1I0BC83</accession>
<dbReference type="GO" id="GO:0003700">
    <property type="term" value="F:DNA-binding transcription factor activity"/>
    <property type="evidence" value="ECO:0007669"/>
    <property type="project" value="InterPro"/>
</dbReference>
<keyword evidence="2 12" id="KW-0963">Cytoplasm</keyword>
<evidence type="ECO:0000256" key="9">
    <source>
        <dbReference type="ARBA" id="ARBA00023125"/>
    </source>
</evidence>
<dbReference type="RefSeq" id="WP_092351281.1">
    <property type="nucleotide sequence ID" value="NZ_CANSQN010000003.1"/>
</dbReference>
<protein>
    <recommendedName>
        <fullName evidence="12">Stage 0 sporulation protein A homolog</fullName>
    </recommendedName>
</protein>
<dbReference type="InterPro" id="IPR016032">
    <property type="entry name" value="Sig_transdc_resp-reg_C-effctor"/>
</dbReference>
<dbReference type="OrthoDB" id="9793299at2"/>
<evidence type="ECO:0000256" key="13">
    <source>
        <dbReference type="PIRSR" id="PIRSR002937-1"/>
    </source>
</evidence>
<dbReference type="NCBIfam" id="TIGR02875">
    <property type="entry name" value="spore_0_A"/>
    <property type="match status" value="1"/>
</dbReference>
<keyword evidence="12 13" id="KW-0479">Metal-binding</keyword>
<dbReference type="GO" id="GO:0005737">
    <property type="term" value="C:cytoplasm"/>
    <property type="evidence" value="ECO:0007669"/>
    <property type="project" value="UniProtKB-SubCell"/>
</dbReference>
<dbReference type="GO" id="GO:0051606">
    <property type="term" value="P:detection of stimulus"/>
    <property type="evidence" value="ECO:0007669"/>
    <property type="project" value="UniProtKB-UniRule"/>
</dbReference>
<evidence type="ECO:0000313" key="16">
    <source>
        <dbReference type="EMBL" id="SET04135.1"/>
    </source>
</evidence>
<dbReference type="Gene3D" id="3.40.50.2300">
    <property type="match status" value="1"/>
</dbReference>
<evidence type="ECO:0000256" key="6">
    <source>
        <dbReference type="ARBA" id="ARBA00022969"/>
    </source>
</evidence>
<dbReference type="GO" id="GO:0003677">
    <property type="term" value="F:DNA binding"/>
    <property type="evidence" value="ECO:0007669"/>
    <property type="project" value="UniProtKB-KW"/>
</dbReference>
<feature type="domain" description="Response regulatory" evidence="15">
    <location>
        <begin position="8"/>
        <end position="126"/>
    </location>
</feature>
<keyword evidence="6 12" id="KW-0749">Sporulation</keyword>
<comment type="cofactor">
    <cofactor evidence="12 13">
        <name>Ca(2+)</name>
        <dbReference type="ChEBI" id="CHEBI:29108"/>
    </cofactor>
    <text evidence="12 13">Binds 1 Ca(2+) ion per subunit.</text>
</comment>
<dbReference type="Gene3D" id="1.10.10.10">
    <property type="entry name" value="Winged helix-like DNA-binding domain superfamily/Winged helix DNA-binding domain"/>
    <property type="match status" value="1"/>
</dbReference>
<evidence type="ECO:0000313" key="17">
    <source>
        <dbReference type="Proteomes" id="UP000198558"/>
    </source>
</evidence>
<keyword evidence="3 12" id="KW-0678">Repressor</keyword>
<dbReference type="InterPro" id="IPR011006">
    <property type="entry name" value="CheY-like_superfamily"/>
</dbReference>
<keyword evidence="11 12" id="KW-0804">Transcription</keyword>
<dbReference type="AlphaFoldDB" id="A0A1I0BC83"/>
<evidence type="ECO:0000256" key="4">
    <source>
        <dbReference type="ARBA" id="ARBA00022553"/>
    </source>
</evidence>
<keyword evidence="5 12" id="KW-0106">Calcium</keyword>
<evidence type="ECO:0000256" key="1">
    <source>
        <dbReference type="ARBA" id="ARBA00004496"/>
    </source>
</evidence>
<dbReference type="PIRSF" id="PIRSF002937">
    <property type="entry name" value="Res_reg_Spo0A"/>
    <property type="match status" value="1"/>
</dbReference>
<name>A0A1I0BC83_9FIRM</name>
<dbReference type="GO" id="GO:0030435">
    <property type="term" value="P:sporulation resulting in formation of a cellular spore"/>
    <property type="evidence" value="ECO:0007669"/>
    <property type="project" value="UniProtKB-UniRule"/>
</dbReference>
<keyword evidence="9 12" id="KW-0238">DNA-binding</keyword>
<evidence type="ECO:0000256" key="7">
    <source>
        <dbReference type="ARBA" id="ARBA00023012"/>
    </source>
</evidence>
<dbReference type="InterPro" id="IPR012052">
    <property type="entry name" value="Spore_0_A"/>
</dbReference>
<dbReference type="InterPro" id="IPR001789">
    <property type="entry name" value="Sig_transdc_resp-reg_receiver"/>
</dbReference>
<evidence type="ECO:0000256" key="2">
    <source>
        <dbReference type="ARBA" id="ARBA00022490"/>
    </source>
</evidence>
<evidence type="ECO:0000259" key="15">
    <source>
        <dbReference type="PROSITE" id="PS50110"/>
    </source>
</evidence>
<dbReference type="SUPFAM" id="SSF52172">
    <property type="entry name" value="CheY-like"/>
    <property type="match status" value="1"/>
</dbReference>
<proteinExistence type="predicted"/>
<keyword evidence="7 12" id="KW-0902">Two-component regulatory system</keyword>
<comment type="function">
    <text evidence="12">May play the central regulatory role in sporulation. It may be an element of the effector pathway responsible for the activation of sporulation genes in response to nutritional stress. Spo0A may act in concert with spo0H (a sigma factor) to control the expression of some genes that are critical to the sporulation process.</text>
</comment>
<dbReference type="Proteomes" id="UP000198558">
    <property type="component" value="Unassembled WGS sequence"/>
</dbReference>
<gene>
    <name evidence="16" type="ORF">SAMN04489758_10147</name>
</gene>
<dbReference type="GO" id="GO:0000160">
    <property type="term" value="P:phosphorelay signal transduction system"/>
    <property type="evidence" value="ECO:0007669"/>
    <property type="project" value="UniProtKB-UniRule"/>
</dbReference>
<evidence type="ECO:0000256" key="8">
    <source>
        <dbReference type="ARBA" id="ARBA00023015"/>
    </source>
</evidence>
<evidence type="ECO:0000256" key="10">
    <source>
        <dbReference type="ARBA" id="ARBA00023159"/>
    </source>
</evidence>
<reference evidence="17" key="1">
    <citation type="submission" date="2016-10" db="EMBL/GenBank/DDBJ databases">
        <authorList>
            <person name="Varghese N."/>
            <person name="Submissions S."/>
        </authorList>
    </citation>
    <scope>NUCLEOTIDE SEQUENCE [LARGE SCALE GENOMIC DNA]</scope>
    <source>
        <strain evidence="17">DSM 1551</strain>
    </source>
</reference>
<dbReference type="GO" id="GO:0005509">
    <property type="term" value="F:calcium ion binding"/>
    <property type="evidence" value="ECO:0007669"/>
    <property type="project" value="UniProtKB-UniRule"/>
</dbReference>
<feature type="binding site" evidence="13">
    <location>
        <position position="59"/>
    </location>
    <ligand>
        <name>Ca(2+)</name>
        <dbReference type="ChEBI" id="CHEBI:29108"/>
    </ligand>
</feature>
<dbReference type="PROSITE" id="PS50110">
    <property type="entry name" value="RESPONSE_REGULATORY"/>
    <property type="match status" value="1"/>
</dbReference>
<evidence type="ECO:0000256" key="5">
    <source>
        <dbReference type="ARBA" id="ARBA00022837"/>
    </source>
</evidence>
<sequence>MTKTNCYTVYILEENKELANLISKHLGLLKNYKILGISDNAKNCIDFLSYNKCNLFIIDLMLSKVDGIGVLQKLKEINNNAYEKVICISHFNNPVIYELLDSLDVTYCIKAPISIQSFIYTINSIMNINIEEIDIRQTSEKYKKVKLENEITTILKDVGIPAHIKGYLYLRTAIMLVYYDIELLGQITKRLYPEIACQYSTTASRVEKAIRHAIGIAWNQDGGIEINKIIRTTSNKKKSKPTNSEFIALVADNLRIQERLKLDYTIKKGV</sequence>
<dbReference type="EMBL" id="FOIN01000001">
    <property type="protein sequence ID" value="SET04135.1"/>
    <property type="molecule type" value="Genomic_DNA"/>
</dbReference>
<dbReference type="GO" id="GO:0042173">
    <property type="term" value="P:regulation of sporulation resulting in formation of a cellular spore"/>
    <property type="evidence" value="ECO:0007669"/>
    <property type="project" value="InterPro"/>
</dbReference>
<dbReference type="InterPro" id="IPR014879">
    <property type="entry name" value="Spo0A_C"/>
</dbReference>
<dbReference type="InterPro" id="IPR036388">
    <property type="entry name" value="WH-like_DNA-bd_sf"/>
</dbReference>
<keyword evidence="8 12" id="KW-0805">Transcription regulation</keyword>
<keyword evidence="17" id="KW-1185">Reference proteome</keyword>
<keyword evidence="10 12" id="KW-0010">Activator</keyword>
<organism evidence="16 17">
    <name type="scientific">Thomasclavelia cocleata</name>
    <dbReference type="NCBI Taxonomy" id="69824"/>
    <lineage>
        <taxon>Bacteria</taxon>
        <taxon>Bacillati</taxon>
        <taxon>Bacillota</taxon>
        <taxon>Erysipelotrichia</taxon>
        <taxon>Erysipelotrichales</taxon>
        <taxon>Coprobacillaceae</taxon>
        <taxon>Thomasclavelia</taxon>
    </lineage>
</organism>
<evidence type="ECO:0000256" key="12">
    <source>
        <dbReference type="PIRNR" id="PIRNR002937"/>
    </source>
</evidence>
<evidence type="ECO:0000256" key="11">
    <source>
        <dbReference type="ARBA" id="ARBA00023163"/>
    </source>
</evidence>
<comment type="subcellular location">
    <subcellularLocation>
        <location evidence="1 12">Cytoplasm</location>
    </subcellularLocation>
</comment>
<dbReference type="SUPFAM" id="SSF46894">
    <property type="entry name" value="C-terminal effector domain of the bipartite response regulators"/>
    <property type="match status" value="1"/>
</dbReference>
<feature type="modified residue" description="4-aspartylphosphate" evidence="14">
    <location>
        <position position="59"/>
    </location>
</feature>
<evidence type="ECO:0000256" key="14">
    <source>
        <dbReference type="PROSITE-ProRule" id="PRU00169"/>
    </source>
</evidence>
<dbReference type="Pfam" id="PF08769">
    <property type="entry name" value="Spo0A_C"/>
    <property type="match status" value="1"/>
</dbReference>